<keyword evidence="1" id="KW-1133">Transmembrane helix</keyword>
<dbReference type="STRING" id="1561.NPD11_728"/>
<dbReference type="AlphaFoldDB" id="A0A0A7FWG0"/>
<evidence type="ECO:0000313" key="2">
    <source>
        <dbReference type="EMBL" id="AIY83908.1"/>
    </source>
</evidence>
<reference evidence="2 3" key="1">
    <citation type="journal article" date="2015" name="Infect. Genet. Evol.">
        <title>Genomic sequences of six botulinum neurotoxin-producing strains representing three clostridial species illustrate the mobility and diversity of botulinum neurotoxin genes.</title>
        <authorList>
            <person name="Smith T.J."/>
            <person name="Hill K.K."/>
            <person name="Xie G."/>
            <person name="Foley B.T."/>
            <person name="Williamson C.H."/>
            <person name="Foster J.T."/>
            <person name="Johnson S.L."/>
            <person name="Chertkov O."/>
            <person name="Teshima H."/>
            <person name="Gibbons H.S."/>
            <person name="Johnsky L.A."/>
            <person name="Karavis M.A."/>
            <person name="Smith L.A."/>
        </authorList>
    </citation>
    <scope>NUCLEOTIDE SEQUENCE [LARGE SCALE GENOMIC DNA]</scope>
    <source>
        <strain evidence="2">Sullivan</strain>
    </source>
</reference>
<keyword evidence="3" id="KW-1185">Reference proteome</keyword>
<dbReference type="HOGENOM" id="CLU_2011241_0_0_9"/>
<dbReference type="Proteomes" id="UP000030635">
    <property type="component" value="Chromosome"/>
</dbReference>
<dbReference type="KEGG" id="cbv:U729_2292"/>
<feature type="transmembrane region" description="Helical" evidence="1">
    <location>
        <begin position="98"/>
        <end position="122"/>
    </location>
</feature>
<keyword evidence="1" id="KW-0812">Transmembrane</keyword>
<accession>A0A0A7FWG0</accession>
<feature type="transmembrane region" description="Helical" evidence="1">
    <location>
        <begin position="36"/>
        <end position="58"/>
    </location>
</feature>
<organism evidence="2 3">
    <name type="scientific">Clostridium baratii str. Sullivan</name>
    <dbReference type="NCBI Taxonomy" id="1415775"/>
    <lineage>
        <taxon>Bacteria</taxon>
        <taxon>Bacillati</taxon>
        <taxon>Bacillota</taxon>
        <taxon>Clostridia</taxon>
        <taxon>Eubacteriales</taxon>
        <taxon>Clostridiaceae</taxon>
        <taxon>Clostridium</taxon>
    </lineage>
</organism>
<dbReference type="OrthoDB" id="1934519at2"/>
<evidence type="ECO:0000256" key="1">
    <source>
        <dbReference type="SAM" id="Phobius"/>
    </source>
</evidence>
<sequence>MKKENAKLLVKCILIGGVWSILAIIAAIIIENLKIYSLADIIFCEGILFILIGALSCIGGSSRGLFFKENNTSNAQFTVSDLKGNTKYERDNELIRKVLPLSIIKLSLIIGGIINCIISMFII</sequence>
<keyword evidence="1" id="KW-0472">Membrane</keyword>
<dbReference type="RefSeq" id="WP_039315056.1">
    <property type="nucleotide sequence ID" value="NZ_CP006905.1"/>
</dbReference>
<evidence type="ECO:0000313" key="3">
    <source>
        <dbReference type="Proteomes" id="UP000030635"/>
    </source>
</evidence>
<name>A0A0A7FWG0_9CLOT</name>
<proteinExistence type="predicted"/>
<protein>
    <submittedName>
        <fullName evidence="2">Putative membrane protein</fullName>
    </submittedName>
</protein>
<gene>
    <name evidence="2" type="ORF">U729_2292</name>
</gene>
<feature type="transmembrane region" description="Helical" evidence="1">
    <location>
        <begin position="12"/>
        <end position="30"/>
    </location>
</feature>
<dbReference type="EMBL" id="CP006905">
    <property type="protein sequence ID" value="AIY83908.1"/>
    <property type="molecule type" value="Genomic_DNA"/>
</dbReference>